<dbReference type="EMBL" id="VDMD01000147">
    <property type="protein sequence ID" value="TRM55438.1"/>
    <property type="molecule type" value="Genomic_DNA"/>
</dbReference>
<proteinExistence type="predicted"/>
<protein>
    <submittedName>
        <fullName evidence="1">Uncharacterized protein</fullName>
    </submittedName>
</protein>
<gene>
    <name evidence="1" type="ORF">BD626DRAFT_417781</name>
</gene>
<name>A0A550BSC2_9AGAR</name>
<evidence type="ECO:0000313" key="2">
    <source>
        <dbReference type="Proteomes" id="UP000320762"/>
    </source>
</evidence>
<organism evidence="1 2">
    <name type="scientific">Schizophyllum amplum</name>
    <dbReference type="NCBI Taxonomy" id="97359"/>
    <lineage>
        <taxon>Eukaryota</taxon>
        <taxon>Fungi</taxon>
        <taxon>Dikarya</taxon>
        <taxon>Basidiomycota</taxon>
        <taxon>Agaricomycotina</taxon>
        <taxon>Agaricomycetes</taxon>
        <taxon>Agaricomycetidae</taxon>
        <taxon>Agaricales</taxon>
        <taxon>Schizophyllaceae</taxon>
        <taxon>Schizophyllum</taxon>
    </lineage>
</organism>
<comment type="caution">
    <text evidence="1">The sequence shown here is derived from an EMBL/GenBank/DDBJ whole genome shotgun (WGS) entry which is preliminary data.</text>
</comment>
<evidence type="ECO:0000313" key="1">
    <source>
        <dbReference type="EMBL" id="TRM55438.1"/>
    </source>
</evidence>
<reference evidence="1 2" key="1">
    <citation type="journal article" date="2019" name="New Phytol.">
        <title>Comparative genomics reveals unique wood-decay strategies and fruiting body development in the Schizophyllaceae.</title>
        <authorList>
            <person name="Almasi E."/>
            <person name="Sahu N."/>
            <person name="Krizsan K."/>
            <person name="Balint B."/>
            <person name="Kovacs G.M."/>
            <person name="Kiss B."/>
            <person name="Cseklye J."/>
            <person name="Drula E."/>
            <person name="Henrissat B."/>
            <person name="Nagy I."/>
            <person name="Chovatia M."/>
            <person name="Adam C."/>
            <person name="LaButti K."/>
            <person name="Lipzen A."/>
            <person name="Riley R."/>
            <person name="Grigoriev I.V."/>
            <person name="Nagy L.G."/>
        </authorList>
    </citation>
    <scope>NUCLEOTIDE SEQUENCE [LARGE SCALE GENOMIC DNA]</scope>
    <source>
        <strain evidence="1 2">NL-1724</strain>
    </source>
</reference>
<dbReference type="STRING" id="97359.A0A550BSC2"/>
<dbReference type="OrthoDB" id="3163890at2759"/>
<keyword evidence="2" id="KW-1185">Reference proteome</keyword>
<accession>A0A550BSC2</accession>
<dbReference type="AlphaFoldDB" id="A0A550BSC2"/>
<dbReference type="Proteomes" id="UP000320762">
    <property type="component" value="Unassembled WGS sequence"/>
</dbReference>
<sequence>MWRRTEVLRRMGIQCHDFLVSHRYLNAGQPWFCRRPHQHADYFIVAWIMYHCDQVKLDGSVRTDSDPAPYTYSHAQKMRASMTYFFGHLYGAGTVPWHENDAGTMVGNPSISPVVSRYMTRAGEQATSARALAPVWLFRLIAYLTHCITSGQA</sequence>